<evidence type="ECO:0000313" key="2">
    <source>
        <dbReference type="EMBL" id="CAE8723447.1"/>
    </source>
</evidence>
<keyword evidence="1" id="KW-1133">Transmembrane helix</keyword>
<dbReference type="AlphaFoldDB" id="A0A813LBD6"/>
<feature type="transmembrane region" description="Helical" evidence="1">
    <location>
        <begin position="52"/>
        <end position="69"/>
    </location>
</feature>
<dbReference type="EMBL" id="CAJNNW010034656">
    <property type="protein sequence ID" value="CAE8723447.1"/>
    <property type="molecule type" value="Genomic_DNA"/>
</dbReference>
<reference evidence="2" key="1">
    <citation type="submission" date="2021-02" db="EMBL/GenBank/DDBJ databases">
        <authorList>
            <person name="Dougan E. K."/>
            <person name="Rhodes N."/>
            <person name="Thang M."/>
            <person name="Chan C."/>
        </authorList>
    </citation>
    <scope>NUCLEOTIDE SEQUENCE</scope>
</reference>
<comment type="caution">
    <text evidence="2">The sequence shown here is derived from an EMBL/GenBank/DDBJ whole genome shotgun (WGS) entry which is preliminary data.</text>
</comment>
<accession>A0A813LBD6</accession>
<feature type="transmembrane region" description="Helical" evidence="1">
    <location>
        <begin position="75"/>
        <end position="103"/>
    </location>
</feature>
<protein>
    <submittedName>
        <fullName evidence="2">Uncharacterized protein</fullName>
    </submittedName>
</protein>
<evidence type="ECO:0000313" key="3">
    <source>
        <dbReference type="Proteomes" id="UP000626109"/>
    </source>
</evidence>
<sequence length="104" mass="12207">MEASAGCRHVLPVEDTRPCVDGEELRGAFVMVKMAGDLDKWLRRAPTDRRLSCARTVAWLQFCFVLFYRGSFCSYLLLFFVVFYCCCFCSYLLLFFVLFIFFLF</sequence>
<keyword evidence="1" id="KW-0812">Transmembrane</keyword>
<keyword evidence="1" id="KW-0472">Membrane</keyword>
<evidence type="ECO:0000256" key="1">
    <source>
        <dbReference type="SAM" id="Phobius"/>
    </source>
</evidence>
<proteinExistence type="predicted"/>
<organism evidence="2 3">
    <name type="scientific">Polarella glacialis</name>
    <name type="common">Dinoflagellate</name>
    <dbReference type="NCBI Taxonomy" id="89957"/>
    <lineage>
        <taxon>Eukaryota</taxon>
        <taxon>Sar</taxon>
        <taxon>Alveolata</taxon>
        <taxon>Dinophyceae</taxon>
        <taxon>Suessiales</taxon>
        <taxon>Suessiaceae</taxon>
        <taxon>Polarella</taxon>
    </lineage>
</organism>
<name>A0A813LBD6_POLGL</name>
<gene>
    <name evidence="2" type="ORF">PGLA2088_LOCUS43147</name>
</gene>
<dbReference type="Proteomes" id="UP000626109">
    <property type="component" value="Unassembled WGS sequence"/>
</dbReference>